<dbReference type="RefSeq" id="XP_009176197.1">
    <property type="nucleotide sequence ID" value="XM_009177933.1"/>
</dbReference>
<dbReference type="OrthoDB" id="6287242at2759"/>
<keyword evidence="2" id="KW-1185">Reference proteome</keyword>
<dbReference type="CTD" id="20329569"/>
<dbReference type="Proteomes" id="UP000054324">
    <property type="component" value="Unassembled WGS sequence"/>
</dbReference>
<dbReference type="AlphaFoldDB" id="A0A074YZ35"/>
<proteinExistence type="predicted"/>
<dbReference type="EMBL" id="KL597099">
    <property type="protein sequence ID" value="KER20056.1"/>
    <property type="molecule type" value="Genomic_DNA"/>
</dbReference>
<sequence length="227" mass="25905">MIWTKLAVETTHKVAENYLAAHDRFRPPASGSSGWRCTRVFVKLMFHSNPNCTVFEKYTHLQVDLVFTRDLNESLAASCFSWHDIRYIAVYFHTGNYSQDMRFPPTGCVELYFSSDPILLQEHNDNLDRGGYQWTSADRESSILSVGIGGERQRVLPRHGILVTDQTRRDRTFPAVEQQKLIETRKPLSILITTQEYIITAPSALFTGQIQITQAPMWSDAGIHGKP</sequence>
<reference evidence="1 2" key="1">
    <citation type="submission" date="2013-11" db="EMBL/GenBank/DDBJ databases">
        <title>Opisthorchis viverrini - life in the bile duct.</title>
        <authorList>
            <person name="Young N.D."/>
            <person name="Nagarajan N."/>
            <person name="Lin S.J."/>
            <person name="Korhonen P.K."/>
            <person name="Jex A.R."/>
            <person name="Hall R.S."/>
            <person name="Safavi-Hemami H."/>
            <person name="Kaewkong W."/>
            <person name="Bertrand D."/>
            <person name="Gao S."/>
            <person name="Seet Q."/>
            <person name="Wongkham S."/>
            <person name="Teh B.T."/>
            <person name="Wongkham C."/>
            <person name="Intapan P.M."/>
            <person name="Maleewong W."/>
            <person name="Yang X."/>
            <person name="Hu M."/>
            <person name="Wang Z."/>
            <person name="Hofmann A."/>
            <person name="Sternberg P.W."/>
            <person name="Tan P."/>
            <person name="Wang J."/>
            <person name="Gasser R.B."/>
        </authorList>
    </citation>
    <scope>NUCLEOTIDE SEQUENCE [LARGE SCALE GENOMIC DNA]</scope>
</reference>
<gene>
    <name evidence="1" type="ORF">T265_15404</name>
</gene>
<name>A0A074YZ35_OPIVI</name>
<dbReference type="GeneID" id="20329569"/>
<evidence type="ECO:0000313" key="1">
    <source>
        <dbReference type="EMBL" id="KER20056.1"/>
    </source>
</evidence>
<organism evidence="1 2">
    <name type="scientific">Opisthorchis viverrini</name>
    <name type="common">Southeast Asian liver fluke</name>
    <dbReference type="NCBI Taxonomy" id="6198"/>
    <lineage>
        <taxon>Eukaryota</taxon>
        <taxon>Metazoa</taxon>
        <taxon>Spiralia</taxon>
        <taxon>Lophotrochozoa</taxon>
        <taxon>Platyhelminthes</taxon>
        <taxon>Trematoda</taxon>
        <taxon>Digenea</taxon>
        <taxon>Opisthorchiida</taxon>
        <taxon>Opisthorchiata</taxon>
        <taxon>Opisthorchiidae</taxon>
        <taxon>Opisthorchis</taxon>
    </lineage>
</organism>
<dbReference type="STRING" id="6198.A0A074YZ35"/>
<dbReference type="KEGG" id="ovi:T265_15404"/>
<feature type="non-terminal residue" evidence="1">
    <location>
        <position position="227"/>
    </location>
</feature>
<evidence type="ECO:0000313" key="2">
    <source>
        <dbReference type="Proteomes" id="UP000054324"/>
    </source>
</evidence>
<accession>A0A074YZ35</accession>
<protein>
    <submittedName>
        <fullName evidence="1">Uncharacterized protein</fullName>
    </submittedName>
</protein>